<feature type="transmembrane region" description="Helical" evidence="1">
    <location>
        <begin position="87"/>
        <end position="110"/>
    </location>
</feature>
<proteinExistence type="predicted"/>
<feature type="transmembrane region" description="Helical" evidence="1">
    <location>
        <begin position="63"/>
        <end position="81"/>
    </location>
</feature>
<dbReference type="EMBL" id="KY084568">
    <property type="protein sequence ID" value="ASQ41183.1"/>
    <property type="molecule type" value="Genomic_DNA"/>
</dbReference>
<dbReference type="AlphaFoldDB" id="A0A3S6J6H3"/>
<evidence type="ECO:0008006" key="3">
    <source>
        <dbReference type="Google" id="ProtNLM"/>
    </source>
</evidence>
<accession>A0A3S6J6H3</accession>
<keyword evidence="1" id="KW-0812">Transmembrane</keyword>
<name>A0A3S6J6H3_9BACT</name>
<organism evidence="2">
    <name type="scientific">Candidatus Magnetananas rongchengensis</name>
    <dbReference type="NCBI Taxonomy" id="1463558"/>
    <lineage>
        <taxon>Bacteria</taxon>
        <taxon>Pseudomonadati</taxon>
        <taxon>Thermodesulfobacteriota</taxon>
        <taxon>Desulfobacteria</taxon>
        <taxon>Desulfobacterales</taxon>
        <taxon>Desulfobacteraceae</taxon>
        <taxon>Candidatus Magnetananas</taxon>
    </lineage>
</organism>
<evidence type="ECO:0000256" key="1">
    <source>
        <dbReference type="SAM" id="Phobius"/>
    </source>
</evidence>
<keyword evidence="1" id="KW-0472">Membrane</keyword>
<keyword evidence="1" id="KW-1133">Transmembrane helix</keyword>
<sequence length="117" mass="12158">MSNNILYEDETINAYEEAKRSIRKKKTGSDNLYNLDEFDESILKPPAKRKVDVTDITQVGTKVLIGGGLGLLAGVGAIAVAASAAEIVIAGVVTKITGVIGGAVGLSMGVNQIKKKG</sequence>
<protein>
    <recommendedName>
        <fullName evidence="3">Magnetosome protein Mad8</fullName>
    </recommendedName>
</protein>
<evidence type="ECO:0000313" key="2">
    <source>
        <dbReference type="EMBL" id="ASQ41183.1"/>
    </source>
</evidence>
<reference evidence="2" key="1">
    <citation type="submission" date="2016-11" db="EMBL/GenBank/DDBJ databases">
        <title>Region harboring genes involved in magnetosome formation of Candidatus Magnetananas rongchenensis.</title>
        <authorList>
            <person name="Wang M."/>
            <person name="Chen Y.-R."/>
            <person name="Zhang W."/>
            <person name="Pan H."/>
            <person name="Xiao T."/>
            <person name="Wu L.-F."/>
        </authorList>
    </citation>
    <scope>NUCLEOTIDE SEQUENCE</scope>
</reference>